<sequence>MVQASSELLTLDEFLRLPETKPAHDFIDGQIIDGQIIQKTMP</sequence>
<gene>
    <name evidence="1" type="ORF">OXH18_10615</name>
</gene>
<dbReference type="Proteomes" id="UP001163152">
    <property type="component" value="Chromosome"/>
</dbReference>
<keyword evidence="2" id="KW-1185">Reference proteome</keyword>
<proteinExistence type="predicted"/>
<organism evidence="1 2">
    <name type="scientific">Thermocoleostomius sinensis A174</name>
    <dbReference type="NCBI Taxonomy" id="2016057"/>
    <lineage>
        <taxon>Bacteria</taxon>
        <taxon>Bacillati</taxon>
        <taxon>Cyanobacteriota</taxon>
        <taxon>Cyanophyceae</taxon>
        <taxon>Oculatellales</taxon>
        <taxon>Oculatellaceae</taxon>
        <taxon>Thermocoleostomius</taxon>
    </lineage>
</organism>
<accession>A0A9E8ZGD2</accession>
<dbReference type="KEGG" id="tsin:OXH18_10615"/>
<reference evidence="1" key="1">
    <citation type="submission" date="2022-12" db="EMBL/GenBank/DDBJ databases">
        <title>Polyphasic identification of a Novel Hot-Spring Cyanobacterium Ocullathermofonsia sinensis gen nov. sp. nov. and Genomic Insights on its Adaptations to the Thermal Habitat.</title>
        <authorList>
            <person name="Daroch M."/>
            <person name="Tang J."/>
            <person name="Jiang Y."/>
        </authorList>
    </citation>
    <scope>NUCLEOTIDE SEQUENCE</scope>
    <source>
        <strain evidence="1">PKUAC-SCTA174</strain>
    </source>
</reference>
<evidence type="ECO:0000313" key="2">
    <source>
        <dbReference type="Proteomes" id="UP001163152"/>
    </source>
</evidence>
<protein>
    <recommendedName>
        <fullName evidence="3">Uma2 family endonuclease</fullName>
    </recommendedName>
</protein>
<name>A0A9E8ZGD2_9CYAN</name>
<dbReference type="EMBL" id="CP113797">
    <property type="protein sequence ID" value="WAL62934.1"/>
    <property type="molecule type" value="Genomic_DNA"/>
</dbReference>
<evidence type="ECO:0008006" key="3">
    <source>
        <dbReference type="Google" id="ProtNLM"/>
    </source>
</evidence>
<dbReference type="AlphaFoldDB" id="A0A9E8ZGD2"/>
<evidence type="ECO:0000313" key="1">
    <source>
        <dbReference type="EMBL" id="WAL62934.1"/>
    </source>
</evidence>